<gene>
    <name evidence="4" type="ORF">H8S64_16785</name>
</gene>
<dbReference type="PRINTS" id="PR00081">
    <property type="entry name" value="GDHRDH"/>
</dbReference>
<feature type="domain" description="Ketoreductase" evidence="3">
    <location>
        <begin position="10"/>
        <end position="183"/>
    </location>
</feature>
<dbReference type="SUPFAM" id="SSF51735">
    <property type="entry name" value="NAD(P)-binding Rossmann-fold domains"/>
    <property type="match status" value="1"/>
</dbReference>
<dbReference type="InterPro" id="IPR057326">
    <property type="entry name" value="KR_dom"/>
</dbReference>
<dbReference type="SMART" id="SM00822">
    <property type="entry name" value="PKS_KR"/>
    <property type="match status" value="1"/>
</dbReference>
<evidence type="ECO:0000259" key="3">
    <source>
        <dbReference type="SMART" id="SM00822"/>
    </source>
</evidence>
<sequence length="244" mass="26145">MNSEFLLNTKTVLVTGASSGIGKQIALRCSEAGCSSIVIGRNEDRLNNVYQALEGDNKLKFICDLSDEKEIVALVSSLPPLDGVVLCAGMVKTSPVKYNSRAGVEEVFKTNTFSNITLLQYLLRQNKINKGASVIFISSVASLKPYKGNSLYSASKGAINSFAKVMALECGVKSIRVNCIHPGIIRTKSESNFSEEDMAKQAAMIPLGFGTPDDIAYGCIYLLSDAGRWITGTDLIIDGGQAIS</sequence>
<dbReference type="EMBL" id="JACOOH010000007">
    <property type="protein sequence ID" value="MBC5622751.1"/>
    <property type="molecule type" value="Genomic_DNA"/>
</dbReference>
<organism evidence="4 5">
    <name type="scientific">Butyricimonas hominis</name>
    <dbReference type="NCBI Taxonomy" id="2763032"/>
    <lineage>
        <taxon>Bacteria</taxon>
        <taxon>Pseudomonadati</taxon>
        <taxon>Bacteroidota</taxon>
        <taxon>Bacteroidia</taxon>
        <taxon>Bacteroidales</taxon>
        <taxon>Odoribacteraceae</taxon>
        <taxon>Butyricimonas</taxon>
    </lineage>
</organism>
<comment type="similarity">
    <text evidence="1">Belongs to the short-chain dehydrogenases/reductases (SDR) family.</text>
</comment>
<dbReference type="CDD" id="cd05233">
    <property type="entry name" value="SDR_c"/>
    <property type="match status" value="1"/>
</dbReference>
<dbReference type="InterPro" id="IPR051122">
    <property type="entry name" value="SDR_DHRS6-like"/>
</dbReference>
<evidence type="ECO:0000256" key="1">
    <source>
        <dbReference type="ARBA" id="ARBA00006484"/>
    </source>
</evidence>
<dbReference type="PANTHER" id="PTHR43477:SF1">
    <property type="entry name" value="DIHYDROANTICAPSIN 7-DEHYDROGENASE"/>
    <property type="match status" value="1"/>
</dbReference>
<name>A0ABR7D4B0_9BACT</name>
<dbReference type="PANTHER" id="PTHR43477">
    <property type="entry name" value="DIHYDROANTICAPSIN 7-DEHYDROGENASE"/>
    <property type="match status" value="1"/>
</dbReference>
<keyword evidence="2" id="KW-0560">Oxidoreductase</keyword>
<accession>A0ABR7D4B0</accession>
<dbReference type="InterPro" id="IPR020904">
    <property type="entry name" value="Sc_DH/Rdtase_CS"/>
</dbReference>
<dbReference type="Gene3D" id="3.40.50.720">
    <property type="entry name" value="NAD(P)-binding Rossmann-like Domain"/>
    <property type="match status" value="1"/>
</dbReference>
<keyword evidence="5" id="KW-1185">Reference proteome</keyword>
<dbReference type="Proteomes" id="UP000646484">
    <property type="component" value="Unassembled WGS sequence"/>
</dbReference>
<comment type="caution">
    <text evidence="4">The sequence shown here is derived from an EMBL/GenBank/DDBJ whole genome shotgun (WGS) entry which is preliminary data.</text>
</comment>
<dbReference type="RefSeq" id="WP_186977560.1">
    <property type="nucleotide sequence ID" value="NZ_JACOOH010000007.1"/>
</dbReference>
<evidence type="ECO:0000256" key="2">
    <source>
        <dbReference type="ARBA" id="ARBA00023002"/>
    </source>
</evidence>
<proteinExistence type="inferred from homology"/>
<evidence type="ECO:0000313" key="4">
    <source>
        <dbReference type="EMBL" id="MBC5622751.1"/>
    </source>
</evidence>
<dbReference type="Pfam" id="PF13561">
    <property type="entry name" value="adh_short_C2"/>
    <property type="match status" value="1"/>
</dbReference>
<dbReference type="InterPro" id="IPR002347">
    <property type="entry name" value="SDR_fam"/>
</dbReference>
<dbReference type="PROSITE" id="PS00061">
    <property type="entry name" value="ADH_SHORT"/>
    <property type="match status" value="1"/>
</dbReference>
<reference evidence="4 5" key="1">
    <citation type="submission" date="2020-08" db="EMBL/GenBank/DDBJ databases">
        <title>Genome public.</title>
        <authorList>
            <person name="Liu C."/>
            <person name="Sun Q."/>
        </authorList>
    </citation>
    <scope>NUCLEOTIDE SEQUENCE [LARGE SCALE GENOMIC DNA]</scope>
    <source>
        <strain evidence="4 5">NSJ-56</strain>
    </source>
</reference>
<protein>
    <submittedName>
        <fullName evidence="4">SDR family oxidoreductase</fullName>
    </submittedName>
</protein>
<dbReference type="InterPro" id="IPR036291">
    <property type="entry name" value="NAD(P)-bd_dom_sf"/>
</dbReference>
<evidence type="ECO:0000313" key="5">
    <source>
        <dbReference type="Proteomes" id="UP000646484"/>
    </source>
</evidence>